<sequence length="190" mass="22668">MPTVTLNRILFVSIFFGFSLAANPITNADHRNLERRFYSHSLYIKIESAKISTSREKIQNLVHHYKGFILKSTNSNLKFKIPFASQDHFLIELRNNELVEKVDETINDITDSLEECTKRLEIDHEFLLKYKKLFEEDKLPKRERRHLLVKQHRVSLDIQRLEKKKKDLILRTQFSDFTVSLIPIKQNEYH</sequence>
<protein>
    <submittedName>
        <fullName evidence="2">PF14257 domain protein</fullName>
    </submittedName>
</protein>
<dbReference type="AlphaFoldDB" id="A0A0E2B8X5"/>
<feature type="signal peptide" evidence="1">
    <location>
        <begin position="1"/>
        <end position="21"/>
    </location>
</feature>
<feature type="chain" id="PRO_5002392622" evidence="1">
    <location>
        <begin position="22"/>
        <end position="190"/>
    </location>
</feature>
<comment type="caution">
    <text evidence="2">The sequence shown here is derived from an EMBL/GenBank/DDBJ whole genome shotgun (WGS) entry which is preliminary data.</text>
</comment>
<organism evidence="2 3">
    <name type="scientific">Leptospira kirschneri str. H1</name>
    <dbReference type="NCBI Taxonomy" id="1049966"/>
    <lineage>
        <taxon>Bacteria</taxon>
        <taxon>Pseudomonadati</taxon>
        <taxon>Spirochaetota</taxon>
        <taxon>Spirochaetia</taxon>
        <taxon>Leptospirales</taxon>
        <taxon>Leptospiraceae</taxon>
        <taxon>Leptospira</taxon>
    </lineage>
</organism>
<dbReference type="GeneID" id="61142348"/>
<keyword evidence="1" id="KW-0732">Signal</keyword>
<name>A0A0E2B8X5_9LEPT</name>
<reference evidence="2 3" key="1">
    <citation type="submission" date="2012-10" db="EMBL/GenBank/DDBJ databases">
        <authorList>
            <person name="Harkins D.M."/>
            <person name="Durkin A.S."/>
            <person name="Brinkac L.M."/>
            <person name="Selengut J.D."/>
            <person name="Sanka R."/>
            <person name="DePew J."/>
            <person name="Purushe J."/>
            <person name="Peacock S.J."/>
            <person name="Thaipadungpanit J."/>
            <person name="Wuthiekanun V.W."/>
            <person name="Day N.P."/>
            <person name="Vinetz J.M."/>
            <person name="Sutton G.G."/>
            <person name="Nelson W.C."/>
            <person name="Fouts D.E."/>
        </authorList>
    </citation>
    <scope>NUCLEOTIDE SEQUENCE [LARGE SCALE GENOMIC DNA]</scope>
    <source>
        <strain evidence="2 3">H1</strain>
    </source>
</reference>
<dbReference type="RefSeq" id="WP_001143626.1">
    <property type="nucleotide sequence ID" value="NZ_AHMY02000069.1"/>
</dbReference>
<dbReference type="Proteomes" id="UP000006253">
    <property type="component" value="Unassembled WGS sequence"/>
</dbReference>
<accession>A0A0E2B8X5</accession>
<gene>
    <name evidence="2" type="ORF">LEP1GSC081_0061</name>
</gene>
<dbReference type="EMBL" id="AHMY02000069">
    <property type="protein sequence ID" value="EKO13565.1"/>
    <property type="molecule type" value="Genomic_DNA"/>
</dbReference>
<proteinExistence type="predicted"/>
<evidence type="ECO:0000313" key="2">
    <source>
        <dbReference type="EMBL" id="EKO13565.1"/>
    </source>
</evidence>
<evidence type="ECO:0000256" key="1">
    <source>
        <dbReference type="SAM" id="SignalP"/>
    </source>
</evidence>
<evidence type="ECO:0000313" key="3">
    <source>
        <dbReference type="Proteomes" id="UP000006253"/>
    </source>
</evidence>